<gene>
    <name evidence="2" type="ORF">GAYE_SCF7681MG7031</name>
</gene>
<name>A0AAV9INU1_9RHOD</name>
<reference evidence="2 3" key="1">
    <citation type="submission" date="2022-07" db="EMBL/GenBank/DDBJ databases">
        <title>Genome-wide signatures of adaptation to extreme environments.</title>
        <authorList>
            <person name="Cho C.H."/>
            <person name="Yoon H.S."/>
        </authorList>
    </citation>
    <scope>NUCLEOTIDE SEQUENCE [LARGE SCALE GENOMIC DNA]</scope>
    <source>
        <strain evidence="2 3">108.79 E11</strain>
    </source>
</reference>
<evidence type="ECO:0000313" key="3">
    <source>
        <dbReference type="Proteomes" id="UP001300502"/>
    </source>
</evidence>
<dbReference type="EMBL" id="JANCYU010000075">
    <property type="protein sequence ID" value="KAK4529080.1"/>
    <property type="molecule type" value="Genomic_DNA"/>
</dbReference>
<dbReference type="Proteomes" id="UP001300502">
    <property type="component" value="Unassembled WGS sequence"/>
</dbReference>
<evidence type="ECO:0000313" key="2">
    <source>
        <dbReference type="EMBL" id="KAK4529080.1"/>
    </source>
</evidence>
<organism evidence="2 3">
    <name type="scientific">Galdieria yellowstonensis</name>
    <dbReference type="NCBI Taxonomy" id="3028027"/>
    <lineage>
        <taxon>Eukaryota</taxon>
        <taxon>Rhodophyta</taxon>
        <taxon>Bangiophyceae</taxon>
        <taxon>Galdieriales</taxon>
        <taxon>Galdieriaceae</taxon>
        <taxon>Galdieria</taxon>
    </lineage>
</organism>
<evidence type="ECO:0000256" key="1">
    <source>
        <dbReference type="SAM" id="MobiDB-lite"/>
    </source>
</evidence>
<feature type="region of interest" description="Disordered" evidence="1">
    <location>
        <begin position="339"/>
        <end position="360"/>
    </location>
</feature>
<proteinExistence type="predicted"/>
<dbReference type="AlphaFoldDB" id="A0AAV9INU1"/>
<sequence length="445" mass="48559">MNFYSGREEKPTSYFAARYSGNERQGNGFDEARCTSAQASNAWVYPSKGTRAAFVSHFEKMNGGKCFDTHSSTLKGSESGKDFPVFSQRPLAESSSSSGNGNYWDEPWKNLPKSSNSHSSVIYRPSFRLWKKCSATCAKTVTSVTDLYEGQNYFVKDRTATTGQHLLRQKTAASARAVESNASGAMNIADNRYLTSERRSSVPISPSLSDYSVYREGNNFGISCDTGRSNEMVSMLDKSAAVTRATNAAFEAILPYISFEEAQSLRDIITNQAPSLALSAVMQVAQKCNKTNGTQDTDSLQSIKPSCYSSHSSVGTTRNSCKLTRDQEPWLTDFSVSRSSSSEIPLGSPSTSSLGSSASGAMEPLASGSAWVSPFLLNSRLDQSGEPWDIEHCASEIEELDLLGKTLHEETAGFSGDPNCPRRSRFFPDNASWVNLEEDNEGDTK</sequence>
<keyword evidence="3" id="KW-1185">Reference proteome</keyword>
<protein>
    <submittedName>
        <fullName evidence="2">Uncharacterized protein</fullName>
    </submittedName>
</protein>
<accession>A0AAV9INU1</accession>
<comment type="caution">
    <text evidence="2">The sequence shown here is derived from an EMBL/GenBank/DDBJ whole genome shotgun (WGS) entry which is preliminary data.</text>
</comment>